<dbReference type="STRING" id="573729.G2Q589"/>
<evidence type="ECO:0000313" key="2">
    <source>
        <dbReference type="Proteomes" id="UP000007322"/>
    </source>
</evidence>
<dbReference type="InterPro" id="IPR050358">
    <property type="entry name" value="RSE1/DDB1/CFT1"/>
</dbReference>
<dbReference type="HOGENOM" id="CLU_003539_0_0_1"/>
<gene>
    <name evidence="1" type="ORF">MYCTH_59585</name>
</gene>
<dbReference type="AlphaFoldDB" id="G2Q589"/>
<evidence type="ECO:0000313" key="1">
    <source>
        <dbReference type="EMBL" id="AEO55429.1"/>
    </source>
</evidence>
<dbReference type="Proteomes" id="UP000007322">
    <property type="component" value="Chromosome 1"/>
</dbReference>
<dbReference type="eggNOG" id="ENOG502QVPZ">
    <property type="taxonomic scope" value="Eukaryota"/>
</dbReference>
<keyword evidence="2" id="KW-1185">Reference proteome</keyword>
<dbReference type="Gene3D" id="2.130.10.10">
    <property type="entry name" value="YVTN repeat-like/Quinoprotein amine dehydrogenase"/>
    <property type="match status" value="2"/>
</dbReference>
<dbReference type="GeneID" id="11511646"/>
<dbReference type="OrthoDB" id="20774at2759"/>
<dbReference type="KEGG" id="mtm:MYCTH_59585"/>
<accession>G2Q589</accession>
<dbReference type="PANTHER" id="PTHR10644">
    <property type="entry name" value="DNA REPAIR/RNA PROCESSING CPSF FAMILY"/>
    <property type="match status" value="1"/>
</dbReference>
<dbReference type="RefSeq" id="XP_003660674.1">
    <property type="nucleotide sequence ID" value="XM_003660626.1"/>
</dbReference>
<dbReference type="VEuPathDB" id="FungiDB:MYCTH_59585"/>
<dbReference type="OMA" id="ARDHPRC"/>
<dbReference type="InParanoid" id="G2Q589"/>
<proteinExistence type="predicted"/>
<organism evidence="1 2">
    <name type="scientific">Thermothelomyces thermophilus (strain ATCC 42464 / BCRC 31852 / DSM 1799)</name>
    <name type="common">Sporotrichum thermophile</name>
    <dbReference type="NCBI Taxonomy" id="573729"/>
    <lineage>
        <taxon>Eukaryota</taxon>
        <taxon>Fungi</taxon>
        <taxon>Dikarya</taxon>
        <taxon>Ascomycota</taxon>
        <taxon>Pezizomycotina</taxon>
        <taxon>Sordariomycetes</taxon>
        <taxon>Sordariomycetidae</taxon>
        <taxon>Sordariales</taxon>
        <taxon>Chaetomiaceae</taxon>
        <taxon>Thermothelomyces</taxon>
    </lineage>
</organism>
<name>G2Q589_THET4</name>
<dbReference type="EMBL" id="CP003002">
    <property type="protein sequence ID" value="AEO55429.1"/>
    <property type="molecule type" value="Genomic_DNA"/>
</dbReference>
<reference evidence="1 2" key="1">
    <citation type="journal article" date="2011" name="Nat. Biotechnol.">
        <title>Comparative genomic analysis of the thermophilic biomass-degrading fungi Myceliophthora thermophila and Thielavia terrestris.</title>
        <authorList>
            <person name="Berka R.M."/>
            <person name="Grigoriev I.V."/>
            <person name="Otillar R."/>
            <person name="Salamov A."/>
            <person name="Grimwood J."/>
            <person name="Reid I."/>
            <person name="Ishmael N."/>
            <person name="John T."/>
            <person name="Darmond C."/>
            <person name="Moisan M.-C."/>
            <person name="Henrissat B."/>
            <person name="Coutinho P.M."/>
            <person name="Lombard V."/>
            <person name="Natvig D.O."/>
            <person name="Lindquist E."/>
            <person name="Schmutz J."/>
            <person name="Lucas S."/>
            <person name="Harris P."/>
            <person name="Powlowski J."/>
            <person name="Bellemare A."/>
            <person name="Taylor D."/>
            <person name="Butler G."/>
            <person name="de Vries R.P."/>
            <person name="Allijn I.E."/>
            <person name="van den Brink J."/>
            <person name="Ushinsky S."/>
            <person name="Storms R."/>
            <person name="Powell A.J."/>
            <person name="Paulsen I.T."/>
            <person name="Elbourne L.D.H."/>
            <person name="Baker S.E."/>
            <person name="Magnuson J."/>
            <person name="LaBoissiere S."/>
            <person name="Clutterbuck A.J."/>
            <person name="Martinez D."/>
            <person name="Wogulis M."/>
            <person name="de Leon A.L."/>
            <person name="Rey M.W."/>
            <person name="Tsang A."/>
        </authorList>
    </citation>
    <scope>NUCLEOTIDE SEQUENCE [LARGE SCALE GENOMIC DNA]</scope>
    <source>
        <strain evidence="2">ATCC 42464 / BCRC 31852 / DSM 1799</strain>
    </source>
</reference>
<dbReference type="InterPro" id="IPR015943">
    <property type="entry name" value="WD40/YVTN_repeat-like_dom_sf"/>
</dbReference>
<protein>
    <submittedName>
        <fullName evidence="1">Uncharacterized protein</fullName>
    </submittedName>
</protein>
<sequence>MPVEHQMPLLLIPLTTQSAFLTISADHIALCTECLHGPPIFDTIEMAAHPPTVNHRGRQRPLWTAWARPFRLRSYSKNRDCIYLAREDGVVLFMEADQDNALTSHFLDPFPCNISGAFACLFDRSTDVLVLGSDSGPGGYWKIPPREPAELLGTLPNWSPVVDVTTTDELREWHQRDQRANKQNVTTPWQQIKHRKPDRIFATCESGSKGSITEYRYGLRANIGLELEYGPGTKEAWLLRFCDPSLLDGYLLLLSMPDSTTALLLSRDFSSATAPGPGTIPYDLSSATLALVVSGYYTIQITRQNIVLVNQHRSASLPIKSLPGLSTGTVSDGHAFETCVAISTHTDAQFQIHVFSVDWDSLTLTHVQTIDVEGEVTCLSLGLDYTVLAGIRQGGQTLLAWSSLKRPFDGLHMLSLTEYMSNKEDESLDFDVPSFVEGIESIISVKGTVLLGTRSGEVIMVKDVAGSVSVECERFGTTAATLSCSYRAGATEPTILACCDNSLVSIRLKQRYNHCGGTTELKTTKLRVWPVDASKLEDIPPPVHYATAVDMASDDGLTPILLISGSRLLLAEMHEEPGPVQRSIPTEGTPNRVLYCQFTQCLVAAVNKPSGPTLTFINPDTGDDIGIPTDKNKAPQTCIAGLGKEGDRIMSLGEWNYKRDGNVWNFILVTTRAGRLIVVTTEKVVSQDGSRTTFRYWTRFRKELSEPIYSVLGFDEGLIYCAGQTIYWEVLDPKEKRLKPLKSFRLGSPATSLRISNGKLVALTSRESLVVLDNLDTDEEGIRLCHVDPWRRNGVDSMEVAGPQLDQATGGIHLVADRECGVAGLWVPWQTPERECEVVLEAELPSSVRKFCRGRTRPVWEQRLRKPRYGRLPATVDDAEILGVSLDGTMRQFTLLSVEAWRLLRFIQNLAPDTADVCPLGRRKSSKGLGPGLGPEPKLAYGLEMHVDGDILRRCLEKRALEWLVAKEAHVARLIELLRELDGGQHTQGLTAEGDHAGYFQLAYDILEYYLSPAL</sequence>